<dbReference type="GO" id="GO:0005737">
    <property type="term" value="C:cytoplasm"/>
    <property type="evidence" value="ECO:0007669"/>
    <property type="project" value="UniProtKB-SubCell"/>
</dbReference>
<organism evidence="15 16">
    <name type="scientific">Corynebacterium anserum</name>
    <dbReference type="NCBI Taxonomy" id="2684406"/>
    <lineage>
        <taxon>Bacteria</taxon>
        <taxon>Bacillati</taxon>
        <taxon>Actinomycetota</taxon>
        <taxon>Actinomycetes</taxon>
        <taxon>Mycobacteriales</taxon>
        <taxon>Corynebacteriaceae</taxon>
        <taxon>Corynebacterium</taxon>
    </lineage>
</organism>
<evidence type="ECO:0000256" key="1">
    <source>
        <dbReference type="ARBA" id="ARBA00022490"/>
    </source>
</evidence>
<evidence type="ECO:0000256" key="11">
    <source>
        <dbReference type="HAMAP-Rule" id="MF_01152"/>
    </source>
</evidence>
<evidence type="ECO:0000259" key="13">
    <source>
        <dbReference type="PROSITE" id="PS50076"/>
    </source>
</evidence>
<feature type="binding site" evidence="11">
    <location>
        <position position="148"/>
    </location>
    <ligand>
        <name>Zn(2+)</name>
        <dbReference type="ChEBI" id="CHEBI:29105"/>
        <label>1</label>
    </ligand>
</feature>
<dbReference type="Pfam" id="PF00684">
    <property type="entry name" value="DnaJ_CXXCXGXG"/>
    <property type="match status" value="1"/>
</dbReference>
<evidence type="ECO:0000256" key="10">
    <source>
        <dbReference type="ARBA" id="ARBA00067609"/>
    </source>
</evidence>
<dbReference type="PRINTS" id="PR00625">
    <property type="entry name" value="JDOMAIN"/>
</dbReference>
<dbReference type="FunFam" id="2.10.230.10:FF:000002">
    <property type="entry name" value="Molecular chaperone DnaJ"/>
    <property type="match status" value="1"/>
</dbReference>
<feature type="domain" description="J" evidence="13">
    <location>
        <begin position="4"/>
        <end position="68"/>
    </location>
</feature>
<dbReference type="CDD" id="cd06257">
    <property type="entry name" value="DnaJ"/>
    <property type="match status" value="1"/>
</dbReference>
<dbReference type="Proteomes" id="UP000515275">
    <property type="component" value="Chromosome"/>
</dbReference>
<dbReference type="InterPro" id="IPR008971">
    <property type="entry name" value="HSP40/DnaJ_pept-bd"/>
</dbReference>
<keyword evidence="7 11" id="KW-0346">Stress response</keyword>
<dbReference type="PROSITE" id="PS50076">
    <property type="entry name" value="DNAJ_2"/>
    <property type="match status" value="1"/>
</dbReference>
<dbReference type="Pfam" id="PF00226">
    <property type="entry name" value="DnaJ"/>
    <property type="match status" value="1"/>
</dbReference>
<dbReference type="GO" id="GO:0042026">
    <property type="term" value="P:protein refolding"/>
    <property type="evidence" value="ECO:0007669"/>
    <property type="project" value="TreeGrafter"/>
</dbReference>
<dbReference type="CDD" id="cd10719">
    <property type="entry name" value="DnaJ_zf"/>
    <property type="match status" value="1"/>
</dbReference>
<comment type="subunit">
    <text evidence="11">Homodimer.</text>
</comment>
<dbReference type="InterPro" id="IPR012724">
    <property type="entry name" value="DnaJ"/>
</dbReference>
<evidence type="ECO:0000256" key="7">
    <source>
        <dbReference type="ARBA" id="ARBA00023016"/>
    </source>
</evidence>
<feature type="binding site" evidence="11">
    <location>
        <position position="168"/>
    </location>
    <ligand>
        <name>Zn(2+)</name>
        <dbReference type="ChEBI" id="CHEBI:29105"/>
        <label>2</label>
    </ligand>
</feature>
<evidence type="ECO:0000256" key="2">
    <source>
        <dbReference type="ARBA" id="ARBA00022705"/>
    </source>
</evidence>
<proteinExistence type="inferred from homology"/>
<evidence type="ECO:0000256" key="12">
    <source>
        <dbReference type="PROSITE-ProRule" id="PRU00546"/>
    </source>
</evidence>
<comment type="domain">
    <text evidence="11">The J domain is necessary and sufficient to stimulate DnaK ATPase activity. Zinc center 1 plays an important role in the autonomous, DnaK-independent chaperone activity of DnaJ. Zinc center 2 is essential for interaction with DnaK and for DnaJ activity.</text>
</comment>
<evidence type="ECO:0000313" key="15">
    <source>
        <dbReference type="EMBL" id="QNH95769.1"/>
    </source>
</evidence>
<comment type="function">
    <text evidence="11">Participates actively in the response to hyperosmotic and heat shock by preventing the aggregation of stress-denatured proteins and by disaggregating proteins, also in an autonomous, DnaK-independent fashion. Unfolded proteins bind initially to DnaJ; upon interaction with the DnaJ-bound protein, DnaK hydrolyzes its bound ATP, resulting in the formation of a stable complex. GrpE releases ADP from DnaK; ATP binding to DnaK triggers the release of the substrate protein, thus completing the reaction cycle. Several rounds of ATP-dependent interactions between DnaJ, DnaK and GrpE are required for fully efficient folding. Also involved, together with DnaK and GrpE, in the DNA replication of plasmids through activation of initiation proteins.</text>
</comment>
<dbReference type="GO" id="GO:0051082">
    <property type="term" value="F:unfolded protein binding"/>
    <property type="evidence" value="ECO:0007669"/>
    <property type="project" value="UniProtKB-UniRule"/>
</dbReference>
<name>A0A7G7YMP9_9CORY</name>
<dbReference type="EMBL" id="CP046883">
    <property type="protein sequence ID" value="QNH95769.1"/>
    <property type="molecule type" value="Genomic_DNA"/>
</dbReference>
<dbReference type="NCBIfam" id="NF010871">
    <property type="entry name" value="PRK14278.1"/>
    <property type="match status" value="1"/>
</dbReference>
<dbReference type="HAMAP" id="MF_01152">
    <property type="entry name" value="DnaJ"/>
    <property type="match status" value="1"/>
</dbReference>
<evidence type="ECO:0000259" key="14">
    <source>
        <dbReference type="PROSITE" id="PS51188"/>
    </source>
</evidence>
<evidence type="ECO:0000256" key="8">
    <source>
        <dbReference type="ARBA" id="ARBA00023186"/>
    </source>
</evidence>
<keyword evidence="6 11" id="KW-0862">Zinc</keyword>
<dbReference type="PROSITE" id="PS51188">
    <property type="entry name" value="ZF_CR"/>
    <property type="match status" value="1"/>
</dbReference>
<dbReference type="Gene3D" id="2.10.230.10">
    <property type="entry name" value="Heat shock protein DnaJ, cysteine-rich domain"/>
    <property type="match status" value="1"/>
</dbReference>
<keyword evidence="5 11" id="KW-0863">Zinc-finger</keyword>
<dbReference type="KEGG" id="cans:GP473_02920"/>
<keyword evidence="1 11" id="KW-0963">Cytoplasm</keyword>
<feature type="binding site" evidence="11">
    <location>
        <position position="194"/>
    </location>
    <ligand>
        <name>Zn(2+)</name>
        <dbReference type="ChEBI" id="CHEBI:29105"/>
        <label>2</label>
    </ligand>
</feature>
<dbReference type="FunFam" id="2.60.260.20:FF:000005">
    <property type="entry name" value="Chaperone protein dnaJ 1, mitochondrial"/>
    <property type="match status" value="1"/>
</dbReference>
<dbReference type="GO" id="GO:0005524">
    <property type="term" value="F:ATP binding"/>
    <property type="evidence" value="ECO:0007669"/>
    <property type="project" value="InterPro"/>
</dbReference>
<comment type="cofactor">
    <cofactor evidence="11">
        <name>Zn(2+)</name>
        <dbReference type="ChEBI" id="CHEBI:29105"/>
    </cofactor>
    <text evidence="11">Binds 2 Zn(2+) ions per monomer.</text>
</comment>
<dbReference type="GO" id="GO:0031072">
    <property type="term" value="F:heat shock protein binding"/>
    <property type="evidence" value="ECO:0007669"/>
    <property type="project" value="InterPro"/>
</dbReference>
<keyword evidence="8 11" id="KW-0143">Chaperone</keyword>
<dbReference type="InterPro" id="IPR036410">
    <property type="entry name" value="HSP_DnaJ_Cys-rich_dom_sf"/>
</dbReference>
<keyword evidence="3 11" id="KW-0479">Metal-binding</keyword>
<comment type="similarity">
    <text evidence="9 11">Belongs to the DnaJ family.</text>
</comment>
<feature type="binding site" evidence="11">
    <location>
        <position position="165"/>
    </location>
    <ligand>
        <name>Zn(2+)</name>
        <dbReference type="ChEBI" id="CHEBI:29105"/>
        <label>2</label>
    </ligand>
</feature>
<dbReference type="InterPro" id="IPR001305">
    <property type="entry name" value="HSP_DnaJ_Cys-rich_dom"/>
</dbReference>
<evidence type="ECO:0000256" key="9">
    <source>
        <dbReference type="ARBA" id="ARBA00061004"/>
    </source>
</evidence>
<feature type="repeat" description="CXXCXGXG motif" evidence="11">
    <location>
        <begin position="191"/>
        <end position="198"/>
    </location>
</feature>
<dbReference type="SUPFAM" id="SSF57938">
    <property type="entry name" value="DnaJ/Hsp40 cysteine-rich domain"/>
    <property type="match status" value="1"/>
</dbReference>
<evidence type="ECO:0000256" key="5">
    <source>
        <dbReference type="ARBA" id="ARBA00022771"/>
    </source>
</evidence>
<dbReference type="SMART" id="SM00271">
    <property type="entry name" value="DnaJ"/>
    <property type="match status" value="1"/>
</dbReference>
<dbReference type="SUPFAM" id="SSF46565">
    <property type="entry name" value="Chaperone J-domain"/>
    <property type="match status" value="1"/>
</dbReference>
<dbReference type="NCBIfam" id="TIGR02349">
    <property type="entry name" value="DnaJ_bact"/>
    <property type="match status" value="1"/>
</dbReference>
<dbReference type="Pfam" id="PF01556">
    <property type="entry name" value="DnaJ_C"/>
    <property type="match status" value="1"/>
</dbReference>
<feature type="zinc finger region" description="CR-type" evidence="12">
    <location>
        <begin position="135"/>
        <end position="217"/>
    </location>
</feature>
<feature type="binding site" evidence="11">
    <location>
        <position position="208"/>
    </location>
    <ligand>
        <name>Zn(2+)</name>
        <dbReference type="ChEBI" id="CHEBI:29105"/>
        <label>1</label>
    </ligand>
</feature>
<feature type="binding site" evidence="11">
    <location>
        <position position="191"/>
    </location>
    <ligand>
        <name>Zn(2+)</name>
        <dbReference type="ChEBI" id="CHEBI:29105"/>
        <label>2</label>
    </ligand>
</feature>
<evidence type="ECO:0000313" key="16">
    <source>
        <dbReference type="Proteomes" id="UP000515275"/>
    </source>
</evidence>
<feature type="repeat" description="CXXCXGXG motif" evidence="11">
    <location>
        <begin position="148"/>
        <end position="155"/>
    </location>
</feature>
<dbReference type="GO" id="GO:0008270">
    <property type="term" value="F:zinc ion binding"/>
    <property type="evidence" value="ECO:0007669"/>
    <property type="project" value="UniProtKB-UniRule"/>
</dbReference>
<dbReference type="NCBIfam" id="NF008035">
    <property type="entry name" value="PRK10767.1"/>
    <property type="match status" value="1"/>
</dbReference>
<feature type="repeat" description="CXXCXGXG motif" evidence="11">
    <location>
        <begin position="165"/>
        <end position="172"/>
    </location>
</feature>
<dbReference type="GO" id="GO:0006260">
    <property type="term" value="P:DNA replication"/>
    <property type="evidence" value="ECO:0007669"/>
    <property type="project" value="UniProtKB-KW"/>
</dbReference>
<gene>
    <name evidence="11 15" type="primary">dnaJ</name>
    <name evidence="15" type="ORF">GP473_02920</name>
</gene>
<keyword evidence="2 11" id="KW-0235">DNA replication</keyword>
<comment type="subcellular location">
    <subcellularLocation>
        <location evidence="11">Cytoplasm</location>
    </subcellularLocation>
</comment>
<dbReference type="SUPFAM" id="SSF49493">
    <property type="entry name" value="HSP40/DnaJ peptide-binding domain"/>
    <property type="match status" value="2"/>
</dbReference>
<dbReference type="AlphaFoldDB" id="A0A7G7YMP9"/>
<dbReference type="Gene3D" id="1.10.287.110">
    <property type="entry name" value="DnaJ domain"/>
    <property type="match status" value="1"/>
</dbReference>
<reference evidence="15 16" key="1">
    <citation type="submission" date="2019-12" db="EMBL/GenBank/DDBJ databases">
        <title>Corynebacterium sp. nov., isolated from feces of the Anser Albifrons in China.</title>
        <authorList>
            <person name="Liu Q."/>
        </authorList>
    </citation>
    <scope>NUCLEOTIDE SEQUENCE [LARGE SCALE GENOMIC DNA]</scope>
    <source>
        <strain evidence="15 16">23H37-10</strain>
    </source>
</reference>
<dbReference type="Gene3D" id="2.60.260.20">
    <property type="entry name" value="Urease metallochaperone UreE, N-terminal domain"/>
    <property type="match status" value="2"/>
</dbReference>
<keyword evidence="16" id="KW-1185">Reference proteome</keyword>
<dbReference type="InterPro" id="IPR002939">
    <property type="entry name" value="DnaJ_C"/>
</dbReference>
<dbReference type="PANTHER" id="PTHR43096">
    <property type="entry name" value="DNAJ HOMOLOG 1, MITOCHONDRIAL-RELATED"/>
    <property type="match status" value="1"/>
</dbReference>
<evidence type="ECO:0000256" key="4">
    <source>
        <dbReference type="ARBA" id="ARBA00022737"/>
    </source>
</evidence>
<feature type="domain" description="CR-type" evidence="14">
    <location>
        <begin position="135"/>
        <end position="217"/>
    </location>
</feature>
<sequence length="383" mass="40588">MARDYYGILGVDRDATDAEIKKAYRKLARKYHPDVNSTDEAAEKFREASLAQEVLTDPQKRAIVDAGGDPEEQGGQPGGFGGGFAGAAGGFGDIFDAFFGGAAGGAQRGPRVSRVRAGNDALLHMEISLEEAFTGVTREVTVDTAVLCEACQGSGSKTKSKPVTCPTCHGQGQVMEIQNSILGRVQVARTCTRCQGTGEIVKDPCENCGGDGRVRARRDLSISVPAGIADGMRIRLAGKGEVGPGGGPNGNIYVDISVAEHAHFLRDGDDLHVTIQVPALDATLGTDVEVPMLDDSVSTVTVPAGTQPNSTIRMDGMGMPRLRREGYGHLVAHVDVTIPTELDRASEDLYEQLRHHSKDSVAVASKNDEPGGLFSRLRSKFGR</sequence>
<dbReference type="PANTHER" id="PTHR43096:SF48">
    <property type="entry name" value="CHAPERONE PROTEIN DNAJ"/>
    <property type="match status" value="1"/>
</dbReference>
<feature type="repeat" description="CXXCXGXG motif" evidence="11">
    <location>
        <begin position="205"/>
        <end position="212"/>
    </location>
</feature>
<dbReference type="CDD" id="cd10747">
    <property type="entry name" value="DnaJ_C"/>
    <property type="match status" value="1"/>
</dbReference>
<dbReference type="RefSeq" id="WP_186277117.1">
    <property type="nucleotide sequence ID" value="NZ_CP046883.1"/>
</dbReference>
<keyword evidence="4 11" id="KW-0677">Repeat</keyword>
<dbReference type="InterPro" id="IPR001623">
    <property type="entry name" value="DnaJ_domain"/>
</dbReference>
<feature type="binding site" evidence="11">
    <location>
        <position position="151"/>
    </location>
    <ligand>
        <name>Zn(2+)</name>
        <dbReference type="ChEBI" id="CHEBI:29105"/>
        <label>1</label>
    </ligand>
</feature>
<feature type="binding site" evidence="11">
    <location>
        <position position="205"/>
    </location>
    <ligand>
        <name>Zn(2+)</name>
        <dbReference type="ChEBI" id="CHEBI:29105"/>
        <label>1</label>
    </ligand>
</feature>
<evidence type="ECO:0000256" key="3">
    <source>
        <dbReference type="ARBA" id="ARBA00022723"/>
    </source>
</evidence>
<accession>A0A7G7YMP9</accession>
<protein>
    <recommendedName>
        <fullName evidence="10 11">Chaperone protein DnaJ</fullName>
    </recommendedName>
</protein>
<dbReference type="GO" id="GO:0009408">
    <property type="term" value="P:response to heat"/>
    <property type="evidence" value="ECO:0007669"/>
    <property type="project" value="InterPro"/>
</dbReference>
<evidence type="ECO:0000256" key="6">
    <source>
        <dbReference type="ARBA" id="ARBA00022833"/>
    </source>
</evidence>
<dbReference type="InterPro" id="IPR036869">
    <property type="entry name" value="J_dom_sf"/>
</dbReference>